<protein>
    <submittedName>
        <fullName evidence="1">Uncharacterized protein</fullName>
    </submittedName>
</protein>
<evidence type="ECO:0000313" key="2">
    <source>
        <dbReference type="Proteomes" id="UP001231649"/>
    </source>
</evidence>
<sequence>MVLKVLFILTCVTAAQCKLIPIACPQIREFVDGHNTRRLLVAQGKVSGQPAASEMKMMVWDEELASKASQWANKNQFQHNPDKTIKSKRFMTSDNLHRFSTNNPKPNFKPDSAVASWFGEHVNYTFGPLQASDFQQDYKIGHYTQVVWSESIYLGCAISQTFKDGFNIFIVVCNYGPRGNYEGKKPYEEGDGVTKLVCGIKNKSKCDHPYGPKCS</sequence>
<name>A0ACC2R4H1_9NEOP</name>
<proteinExistence type="predicted"/>
<accession>A0ACC2R4H1</accession>
<organism evidence="1 2">
    <name type="scientific">Mythimna loreyi</name>
    <dbReference type="NCBI Taxonomy" id="667449"/>
    <lineage>
        <taxon>Eukaryota</taxon>
        <taxon>Metazoa</taxon>
        <taxon>Ecdysozoa</taxon>
        <taxon>Arthropoda</taxon>
        <taxon>Hexapoda</taxon>
        <taxon>Insecta</taxon>
        <taxon>Pterygota</taxon>
        <taxon>Neoptera</taxon>
        <taxon>Endopterygota</taxon>
        <taxon>Lepidoptera</taxon>
        <taxon>Glossata</taxon>
        <taxon>Ditrysia</taxon>
        <taxon>Noctuoidea</taxon>
        <taxon>Noctuidae</taxon>
        <taxon>Noctuinae</taxon>
        <taxon>Hadenini</taxon>
        <taxon>Mythimna</taxon>
    </lineage>
</organism>
<comment type="caution">
    <text evidence="1">The sequence shown here is derived from an EMBL/GenBank/DDBJ whole genome shotgun (WGS) entry which is preliminary data.</text>
</comment>
<reference evidence="1" key="1">
    <citation type="submission" date="2023-03" db="EMBL/GenBank/DDBJ databases">
        <title>Chromosome-level genomes of two armyworms, Mythimna separata and Mythimna loreyi, provide insights into the biosynthesis and reception of sex pheromones.</title>
        <authorList>
            <person name="Zhao H."/>
        </authorList>
    </citation>
    <scope>NUCLEOTIDE SEQUENCE</scope>
    <source>
        <strain evidence="1">BeijingLab</strain>
    </source>
</reference>
<dbReference type="Proteomes" id="UP001231649">
    <property type="component" value="Chromosome 11"/>
</dbReference>
<evidence type="ECO:0000313" key="1">
    <source>
        <dbReference type="EMBL" id="KAJ8733233.1"/>
    </source>
</evidence>
<gene>
    <name evidence="1" type="ORF">PYW08_001531</name>
</gene>
<dbReference type="EMBL" id="CM056787">
    <property type="protein sequence ID" value="KAJ8733233.1"/>
    <property type="molecule type" value="Genomic_DNA"/>
</dbReference>
<keyword evidence="2" id="KW-1185">Reference proteome</keyword>